<evidence type="ECO:0008006" key="3">
    <source>
        <dbReference type="Google" id="ProtNLM"/>
    </source>
</evidence>
<accession>A0ABZ0M3A2</accession>
<keyword evidence="2" id="KW-1185">Reference proteome</keyword>
<name>A0ABZ0M3A2_9ACTN</name>
<evidence type="ECO:0000313" key="2">
    <source>
        <dbReference type="Proteomes" id="UP001301731"/>
    </source>
</evidence>
<protein>
    <recommendedName>
        <fullName evidence="3">Polymerase nucleotidyl transferase domain-containing protein</fullName>
    </recommendedName>
</protein>
<dbReference type="EMBL" id="CP137573">
    <property type="protein sequence ID" value="WOX25985.1"/>
    <property type="molecule type" value="Genomic_DNA"/>
</dbReference>
<organism evidence="1 2">
    <name type="scientific">Streptomyces solicathayae</name>
    <dbReference type="NCBI Taxonomy" id="3081768"/>
    <lineage>
        <taxon>Bacteria</taxon>
        <taxon>Bacillati</taxon>
        <taxon>Actinomycetota</taxon>
        <taxon>Actinomycetes</taxon>
        <taxon>Kitasatosporales</taxon>
        <taxon>Streptomycetaceae</taxon>
        <taxon>Streptomyces</taxon>
    </lineage>
</organism>
<dbReference type="Gene3D" id="3.30.460.10">
    <property type="entry name" value="Beta Polymerase, domain 2"/>
    <property type="match status" value="1"/>
</dbReference>
<sequence>MTATGTNDAEHTFAAAGRLDAPLSAEQFAEKLDAIRGRGTRMARHMAAEQGFRRIYTGGAPLAGLGSPCSDIDLFVVLDEGEGDTEEQLFFEGQRVDVEYLKLRDLESLIDRFTSFTATSSDAEQIGFASRSRLDRVTRFLLSEIVVDDGELDRLHRKLTAAGSEFRKLLISRHAQDAQNAAEDVSGAVLNGDLQSAEYQSREMVYFAAEAYLCAAGDLYVNTKWLWAKWARTFGDGGPQDAELSAVIRDLGLPDPADAVARNIWLAQDLLAMAATGYRYAPVTGPRPAHTRRNPRYTLLPFSDGFVVTQQVGAGVELSREGVLLWGVAHGRPRADAATTARKIMSEQGLDVGEDDVLAYYDSLVARELIVPSRADADDS</sequence>
<proteinExistence type="predicted"/>
<dbReference type="InterPro" id="IPR043519">
    <property type="entry name" value="NT_sf"/>
</dbReference>
<evidence type="ECO:0000313" key="1">
    <source>
        <dbReference type="EMBL" id="WOX25985.1"/>
    </source>
</evidence>
<dbReference type="Proteomes" id="UP001301731">
    <property type="component" value="Chromosome"/>
</dbReference>
<reference evidence="1 2" key="1">
    <citation type="submission" date="2023-10" db="EMBL/GenBank/DDBJ databases">
        <title>The genome sequence of Streptomyces sp. HUAS YS2.</title>
        <authorList>
            <person name="Mo P."/>
        </authorList>
    </citation>
    <scope>NUCLEOTIDE SEQUENCE [LARGE SCALE GENOMIC DNA]</scope>
    <source>
        <strain evidence="1 2">HUAS YS2</strain>
    </source>
</reference>
<gene>
    <name evidence="1" type="ORF">R2D22_33225</name>
</gene>
<dbReference type="RefSeq" id="WP_318108824.1">
    <property type="nucleotide sequence ID" value="NZ_CP137573.1"/>
</dbReference>